<sequence length="95" mass="10134">MVRSRWGTTRYVYHHRNPVGLALIVLTLVFAGVVLYGMSSSSRWSDDALGGAVRKAATALKSSALPGADEDEWLIRDAVENADGKPAGRGSFVSA</sequence>
<evidence type="ECO:0000313" key="3">
    <source>
        <dbReference type="Proteomes" id="UP000830115"/>
    </source>
</evidence>
<keyword evidence="1" id="KW-0472">Membrane</keyword>
<dbReference type="RefSeq" id="WP_248864902.1">
    <property type="nucleotide sequence ID" value="NZ_CP086322.1"/>
</dbReference>
<evidence type="ECO:0000256" key="1">
    <source>
        <dbReference type="SAM" id="Phobius"/>
    </source>
</evidence>
<organism evidence="2 3">
    <name type="scientific">Streptomyces halobius</name>
    <dbReference type="NCBI Taxonomy" id="2879846"/>
    <lineage>
        <taxon>Bacteria</taxon>
        <taxon>Bacillati</taxon>
        <taxon>Actinomycetota</taxon>
        <taxon>Actinomycetes</taxon>
        <taxon>Kitasatosporales</taxon>
        <taxon>Streptomycetaceae</taxon>
        <taxon>Streptomyces</taxon>
    </lineage>
</organism>
<keyword evidence="1" id="KW-0812">Transmembrane</keyword>
<reference evidence="2" key="1">
    <citation type="submission" date="2021-10" db="EMBL/GenBank/DDBJ databases">
        <title>Streptomyces nigrumlapis sp.nov.,an antimicrobial producing actinobacterium isolated from Black Gobi rocks.</title>
        <authorList>
            <person name="Wen Y."/>
            <person name="Zhang W."/>
            <person name="Liu X.G."/>
        </authorList>
    </citation>
    <scope>NUCLEOTIDE SEQUENCE</scope>
    <source>
        <strain evidence="2">ST13-2-2</strain>
    </source>
</reference>
<gene>
    <name evidence="2" type="ORF">K9S39_21065</name>
</gene>
<dbReference type="Proteomes" id="UP000830115">
    <property type="component" value="Chromosome"/>
</dbReference>
<evidence type="ECO:0000313" key="2">
    <source>
        <dbReference type="EMBL" id="UQA94030.1"/>
    </source>
</evidence>
<keyword evidence="3" id="KW-1185">Reference proteome</keyword>
<proteinExistence type="predicted"/>
<keyword evidence="1" id="KW-1133">Transmembrane helix</keyword>
<dbReference type="EMBL" id="CP086322">
    <property type="protein sequence ID" value="UQA94030.1"/>
    <property type="molecule type" value="Genomic_DNA"/>
</dbReference>
<protein>
    <submittedName>
        <fullName evidence="2">Uncharacterized protein</fullName>
    </submittedName>
</protein>
<feature type="transmembrane region" description="Helical" evidence="1">
    <location>
        <begin position="20"/>
        <end position="38"/>
    </location>
</feature>
<name>A0ABY4MCA4_9ACTN</name>
<accession>A0ABY4MCA4</accession>